<dbReference type="EMBL" id="AJWJ01001162">
    <property type="protein sequence ID" value="KAF2068163.1"/>
    <property type="molecule type" value="Genomic_DNA"/>
</dbReference>
<gene>
    <name evidence="1" type="ORF">CYY_010511</name>
</gene>
<proteinExistence type="predicted"/>
<protein>
    <submittedName>
        <fullName evidence="1">Uncharacterized protein</fullName>
    </submittedName>
</protein>
<evidence type="ECO:0000313" key="2">
    <source>
        <dbReference type="Proteomes" id="UP000695562"/>
    </source>
</evidence>
<evidence type="ECO:0000313" key="1">
    <source>
        <dbReference type="EMBL" id="KAF2068163.1"/>
    </source>
</evidence>
<keyword evidence="2" id="KW-1185">Reference proteome</keyword>
<name>A0A8J4PK22_9MYCE</name>
<organism evidence="1 2">
    <name type="scientific">Polysphondylium violaceum</name>
    <dbReference type="NCBI Taxonomy" id="133409"/>
    <lineage>
        <taxon>Eukaryota</taxon>
        <taxon>Amoebozoa</taxon>
        <taxon>Evosea</taxon>
        <taxon>Eumycetozoa</taxon>
        <taxon>Dictyostelia</taxon>
        <taxon>Dictyosteliales</taxon>
        <taxon>Dictyosteliaceae</taxon>
        <taxon>Polysphondylium</taxon>
    </lineage>
</organism>
<dbReference type="Proteomes" id="UP000695562">
    <property type="component" value="Unassembled WGS sequence"/>
</dbReference>
<accession>A0A8J4PK22</accession>
<dbReference type="AlphaFoldDB" id="A0A8J4PK22"/>
<reference evidence="1" key="1">
    <citation type="submission" date="2020-01" db="EMBL/GenBank/DDBJ databases">
        <title>Development of genomics and gene disruption for Polysphondylium violaceum indicates a role for the polyketide synthase stlB in stalk morphogenesis.</title>
        <authorList>
            <person name="Narita B."/>
            <person name="Kawabe Y."/>
            <person name="Kin K."/>
            <person name="Saito T."/>
            <person name="Gibbs R."/>
            <person name="Kuspa A."/>
            <person name="Muzny D."/>
            <person name="Queller D."/>
            <person name="Richards S."/>
            <person name="Strassman J."/>
            <person name="Sucgang R."/>
            <person name="Worley K."/>
            <person name="Schaap P."/>
        </authorList>
    </citation>
    <scope>NUCLEOTIDE SEQUENCE</scope>
    <source>
        <strain evidence="1">QSvi11</strain>
    </source>
</reference>
<comment type="caution">
    <text evidence="1">The sequence shown here is derived from an EMBL/GenBank/DDBJ whole genome shotgun (WGS) entry which is preliminary data.</text>
</comment>
<sequence length="128" mass="14263">MLYSSLKASSMTVEDLDIVTQISVATTHQIGNCQGSVCDFHAVVQRMGSKSTTTAAISSALIHTDQNHIDQSQPLVHPKRSLQQYGTCRRPHPSPHQHYPNLILQLTRSLPPSYQKQSTYYYVSSHPS</sequence>